<dbReference type="CDD" id="cd00186">
    <property type="entry name" value="TOP1Ac"/>
    <property type="match status" value="1"/>
</dbReference>
<accession>A0A163MTB8</accession>
<dbReference type="InterPro" id="IPR013497">
    <property type="entry name" value="Topo_IA_cen"/>
</dbReference>
<comment type="function">
    <text evidence="6">Introduces a single-strand break via transesterification at a target site in duplex DNA. Releases the supercoiling and torsional tension of DNA introduced during the DNA replication and transcription by transiently cleaving and rejoining one strand of the DNA duplex. The scissile phosphodiester is attacked by the catalytic tyrosine of the enzyme, resulting in the formation of a DNA-(5'-phosphotyrosyl)-enzyme intermediate and the expulsion of a 3'-OH DNA strand.</text>
</comment>
<dbReference type="InterPro" id="IPR013824">
    <property type="entry name" value="Topo_IA_cen_sub1"/>
</dbReference>
<dbReference type="Gene3D" id="3.40.50.140">
    <property type="match status" value="1"/>
</dbReference>
<keyword evidence="11" id="KW-1185">Reference proteome</keyword>
<evidence type="ECO:0000256" key="3">
    <source>
        <dbReference type="ARBA" id="ARBA00023029"/>
    </source>
</evidence>
<evidence type="ECO:0000256" key="2">
    <source>
        <dbReference type="ARBA" id="ARBA00009446"/>
    </source>
</evidence>
<dbReference type="PROSITE" id="PS52039">
    <property type="entry name" value="TOPO_IA_2"/>
    <property type="match status" value="1"/>
</dbReference>
<dbReference type="InterPro" id="IPR013825">
    <property type="entry name" value="Topo_IA_cen_sub2"/>
</dbReference>
<evidence type="ECO:0000256" key="4">
    <source>
        <dbReference type="ARBA" id="ARBA00023125"/>
    </source>
</evidence>
<dbReference type="InterPro" id="IPR003601">
    <property type="entry name" value="Topo_IA_2"/>
</dbReference>
<reference evidence="10" key="1">
    <citation type="submission" date="2016-04" db="EMBL/GenBank/DDBJ databases">
        <authorList>
            <person name="Evans L.H."/>
            <person name="Alamgir A."/>
            <person name="Owens N."/>
            <person name="Weber N.D."/>
            <person name="Virtaneva K."/>
            <person name="Barbian K."/>
            <person name="Babar A."/>
            <person name="Rosenke K."/>
        </authorList>
    </citation>
    <scope>NUCLEOTIDE SEQUENCE [LARGE SCALE GENOMIC DNA]</scope>
    <source>
        <strain evidence="10">CBS 101.48</strain>
    </source>
</reference>
<keyword evidence="4 6" id="KW-0238">DNA-binding</keyword>
<organism evidence="10">
    <name type="scientific">Absidia glauca</name>
    <name type="common">Pin mould</name>
    <dbReference type="NCBI Taxonomy" id="4829"/>
    <lineage>
        <taxon>Eukaryota</taxon>
        <taxon>Fungi</taxon>
        <taxon>Fungi incertae sedis</taxon>
        <taxon>Mucoromycota</taxon>
        <taxon>Mucoromycotina</taxon>
        <taxon>Mucoromycetes</taxon>
        <taxon>Mucorales</taxon>
        <taxon>Cunninghamellaceae</taxon>
        <taxon>Absidia</taxon>
    </lineage>
</organism>
<dbReference type="Gene3D" id="2.70.20.10">
    <property type="entry name" value="Topoisomerase I, domain 3"/>
    <property type="match status" value="1"/>
</dbReference>
<proteinExistence type="inferred from homology"/>
<dbReference type="PROSITE" id="PS00396">
    <property type="entry name" value="TOPO_IA_1"/>
    <property type="match status" value="1"/>
</dbReference>
<dbReference type="SMART" id="SM00436">
    <property type="entry name" value="TOP1Bc"/>
    <property type="match status" value="1"/>
</dbReference>
<dbReference type="OrthoDB" id="430051at2759"/>
<dbReference type="GO" id="GO:0003917">
    <property type="term" value="F:DNA topoisomerase type I (single strand cut, ATP-independent) activity"/>
    <property type="evidence" value="ECO:0007669"/>
    <property type="project" value="UniProtKB-EC"/>
</dbReference>
<protein>
    <recommendedName>
        <fullName evidence="6">DNA topoisomerase</fullName>
        <ecNumber evidence="6">5.6.2.1</ecNumber>
    </recommendedName>
</protein>
<comment type="catalytic activity">
    <reaction evidence="1 6">
        <text>ATP-independent breakage of single-stranded DNA, followed by passage and rejoining.</text>
        <dbReference type="EC" id="5.6.2.1"/>
    </reaction>
</comment>
<feature type="domain" description="Topo IA-type catalytic" evidence="9">
    <location>
        <begin position="196"/>
        <end position="610"/>
    </location>
</feature>
<dbReference type="InterPro" id="IPR034144">
    <property type="entry name" value="TOPRIM_TopoIII"/>
</dbReference>
<evidence type="ECO:0000259" key="8">
    <source>
        <dbReference type="PROSITE" id="PS50880"/>
    </source>
</evidence>
<keyword evidence="5 6" id="KW-0413">Isomerase</keyword>
<dbReference type="GO" id="GO:0006310">
    <property type="term" value="P:DNA recombination"/>
    <property type="evidence" value="ECO:0007669"/>
    <property type="project" value="TreeGrafter"/>
</dbReference>
<evidence type="ECO:0000313" key="10">
    <source>
        <dbReference type="EMBL" id="SAM08471.1"/>
    </source>
</evidence>
<dbReference type="InterPro" id="IPR023406">
    <property type="entry name" value="Topo_IA_AS"/>
</dbReference>
<dbReference type="Proteomes" id="UP000078561">
    <property type="component" value="Unassembled WGS sequence"/>
</dbReference>
<feature type="compositionally biased region" description="Gly residues" evidence="7">
    <location>
        <begin position="674"/>
        <end position="685"/>
    </location>
</feature>
<dbReference type="STRING" id="4829.A0A163MTB8"/>
<dbReference type="FunFam" id="1.10.290.10:FF:000001">
    <property type="entry name" value="DNA topoisomerase"/>
    <property type="match status" value="1"/>
</dbReference>
<dbReference type="GO" id="GO:0005634">
    <property type="term" value="C:nucleus"/>
    <property type="evidence" value="ECO:0007669"/>
    <property type="project" value="TreeGrafter"/>
</dbReference>
<evidence type="ECO:0000256" key="1">
    <source>
        <dbReference type="ARBA" id="ARBA00000213"/>
    </source>
</evidence>
<dbReference type="Pfam" id="PF01131">
    <property type="entry name" value="Topoisom_bac"/>
    <property type="match status" value="1"/>
</dbReference>
<dbReference type="InterPro" id="IPR013826">
    <property type="entry name" value="Topo_IA_cen_sub3"/>
</dbReference>
<dbReference type="SMART" id="SM00493">
    <property type="entry name" value="TOPRIM"/>
    <property type="match status" value="1"/>
</dbReference>
<dbReference type="SMART" id="SM00437">
    <property type="entry name" value="TOP1Ac"/>
    <property type="match status" value="1"/>
</dbReference>
<dbReference type="InterPro" id="IPR006171">
    <property type="entry name" value="TOPRIM_dom"/>
</dbReference>
<dbReference type="GO" id="GO:0031422">
    <property type="term" value="C:RecQ family helicase-topoisomerase III complex"/>
    <property type="evidence" value="ECO:0007669"/>
    <property type="project" value="TreeGrafter"/>
</dbReference>
<sequence length="685" mass="78257">MQWLPGPEFQYLAGRENKRNLDRSLKPVLDGNMRVLCVAEKPRAAKHIAEILSQSSFRTQNTGNQYVKNYIFDYTVNQRTASFVMTSVLGHLTDIDFPSTHKNWQSCDPGDLFRSETVEYISEDMKQVAMNLREQVRFADILFIWTDCDREGEGIGGEVVQECRKVKPHIQVWRAHFSAMQPGPIHHAAQNPKTLDECTVQAVMTRRELDLRTGAAFTRLQTLNLRGYVRDEKMVISYVDQYLRRENFVSEEFWKINVAYQETRPNEPPLRTSFNWNRVRSFDRHTCLALYNQCVSHPLATVTNVTRKNVQKWKPLPLATLELQKTGTKSLRMTGEEIMTIAQGLYTEGYISYPRTETDQYDDTFEFMPLIQMQTQHPEWGQHAQGLIDGNFETPRRGSNNDKAHPPIHPTAFTSALTGNQKKVYDFVVRRFLGCCGKNAQGDETVVTISIATETFETKGLVIKQKNYLEVYIYDWWSGRTISDFAQGQQFTPSELTMDTGKTTPPELLTESDLIGKMEQNGIGTDATISDLIKKVLMRQYAFKVSQKFFIPSTLGIALVRGYEDVGLDESLIKPKLHQMTETDLKLICQGVKTKDQVLRESVSRYQQMFAQIVWEFGKLVQAVRRYYDVAEDERRRRGHGRFVGHQDLNTGVGDDGDTTTTTGARGRGRGRGSRGGGTRGRPRG</sequence>
<feature type="domain" description="Toprim" evidence="8">
    <location>
        <begin position="34"/>
        <end position="178"/>
    </location>
</feature>
<dbReference type="AlphaFoldDB" id="A0A163MTB8"/>
<dbReference type="PANTHER" id="PTHR11390:SF21">
    <property type="entry name" value="DNA TOPOISOMERASE 3-ALPHA"/>
    <property type="match status" value="1"/>
</dbReference>
<name>A0A163MTB8_ABSGL</name>
<dbReference type="Gene3D" id="1.10.290.10">
    <property type="entry name" value="Topoisomerase I, domain 4"/>
    <property type="match status" value="1"/>
</dbReference>
<keyword evidence="3 6" id="KW-0799">Topoisomerase</keyword>
<gene>
    <name evidence="10" type="primary">ABSGL_14134.1 scaffold 14385</name>
</gene>
<dbReference type="CDD" id="cd03362">
    <property type="entry name" value="TOPRIM_TopoIA_TopoIII"/>
    <property type="match status" value="1"/>
</dbReference>
<dbReference type="InterPro" id="IPR000380">
    <property type="entry name" value="Topo_IA"/>
</dbReference>
<dbReference type="InterPro" id="IPR003602">
    <property type="entry name" value="Topo_IA_DNA-bd_dom"/>
</dbReference>
<evidence type="ECO:0000256" key="6">
    <source>
        <dbReference type="RuleBase" id="RU362092"/>
    </source>
</evidence>
<evidence type="ECO:0000256" key="5">
    <source>
        <dbReference type="ARBA" id="ARBA00023235"/>
    </source>
</evidence>
<dbReference type="SUPFAM" id="SSF56712">
    <property type="entry name" value="Prokaryotic type I DNA topoisomerase"/>
    <property type="match status" value="1"/>
</dbReference>
<comment type="similarity">
    <text evidence="2 6">Belongs to the type IA topoisomerase family.</text>
</comment>
<dbReference type="EMBL" id="LT554895">
    <property type="protein sequence ID" value="SAM08471.1"/>
    <property type="molecule type" value="Genomic_DNA"/>
</dbReference>
<dbReference type="InterPro" id="IPR023405">
    <property type="entry name" value="Topo_IA_core_domain"/>
</dbReference>
<evidence type="ECO:0000313" key="11">
    <source>
        <dbReference type="Proteomes" id="UP000078561"/>
    </source>
</evidence>
<dbReference type="FunFam" id="3.40.50.140:FF:000003">
    <property type="entry name" value="DNA topoisomerase"/>
    <property type="match status" value="1"/>
</dbReference>
<dbReference type="Gene3D" id="1.10.460.10">
    <property type="entry name" value="Topoisomerase I, domain 2"/>
    <property type="match status" value="1"/>
</dbReference>
<evidence type="ECO:0000256" key="7">
    <source>
        <dbReference type="SAM" id="MobiDB-lite"/>
    </source>
</evidence>
<evidence type="ECO:0000259" key="9">
    <source>
        <dbReference type="PROSITE" id="PS52039"/>
    </source>
</evidence>
<dbReference type="PROSITE" id="PS50880">
    <property type="entry name" value="TOPRIM"/>
    <property type="match status" value="1"/>
</dbReference>
<dbReference type="Pfam" id="PF01751">
    <property type="entry name" value="Toprim"/>
    <property type="match status" value="1"/>
</dbReference>
<feature type="region of interest" description="Disordered" evidence="7">
    <location>
        <begin position="639"/>
        <end position="685"/>
    </location>
</feature>
<dbReference type="EC" id="5.6.2.1" evidence="6"/>
<dbReference type="GO" id="GO:0003677">
    <property type="term" value="F:DNA binding"/>
    <property type="evidence" value="ECO:0007669"/>
    <property type="project" value="UniProtKB-KW"/>
</dbReference>
<dbReference type="GO" id="GO:0006281">
    <property type="term" value="P:DNA repair"/>
    <property type="evidence" value="ECO:0007669"/>
    <property type="project" value="TreeGrafter"/>
</dbReference>
<dbReference type="PANTHER" id="PTHR11390">
    <property type="entry name" value="PROKARYOTIC DNA TOPOISOMERASE"/>
    <property type="match status" value="1"/>
</dbReference>
<dbReference type="FunCoup" id="A0A163MTB8">
    <property type="interactions" value="1048"/>
</dbReference>
<dbReference type="InParanoid" id="A0A163MTB8"/>
<dbReference type="GO" id="GO:0006265">
    <property type="term" value="P:DNA topological change"/>
    <property type="evidence" value="ECO:0007669"/>
    <property type="project" value="InterPro"/>
</dbReference>
<dbReference type="OMA" id="VIHNVYS"/>
<dbReference type="PRINTS" id="PR00417">
    <property type="entry name" value="PRTPISMRASEI"/>
</dbReference>